<dbReference type="EMBL" id="VTFT01000001">
    <property type="protein sequence ID" value="TYT26613.1"/>
    <property type="molecule type" value="Genomic_DNA"/>
</dbReference>
<evidence type="ECO:0000313" key="3">
    <source>
        <dbReference type="EMBL" id="TYT26613.1"/>
    </source>
</evidence>
<dbReference type="GO" id="GO:0006508">
    <property type="term" value="P:proteolysis"/>
    <property type="evidence" value="ECO:0007669"/>
    <property type="project" value="UniProtKB-KW"/>
</dbReference>
<evidence type="ECO:0000259" key="2">
    <source>
        <dbReference type="Pfam" id="PF02517"/>
    </source>
</evidence>
<dbReference type="GO" id="GO:0004175">
    <property type="term" value="F:endopeptidase activity"/>
    <property type="evidence" value="ECO:0007669"/>
    <property type="project" value="UniProtKB-ARBA"/>
</dbReference>
<feature type="transmembrane region" description="Helical" evidence="1">
    <location>
        <begin position="60"/>
        <end position="82"/>
    </location>
</feature>
<keyword evidence="3" id="KW-0378">Hydrolase</keyword>
<feature type="transmembrane region" description="Helical" evidence="1">
    <location>
        <begin position="102"/>
        <end position="124"/>
    </location>
</feature>
<feature type="transmembrane region" description="Helical" evidence="1">
    <location>
        <begin position="20"/>
        <end position="39"/>
    </location>
</feature>
<feature type="domain" description="CAAX prenyl protease 2/Lysostaphin resistance protein A-like" evidence="2">
    <location>
        <begin position="131"/>
        <end position="225"/>
    </location>
</feature>
<feature type="transmembrane region" description="Helical" evidence="1">
    <location>
        <begin position="188"/>
        <end position="206"/>
    </location>
</feature>
<organism evidence="3 4">
    <name type="scientific">Luteimonas viscosa</name>
    <dbReference type="NCBI Taxonomy" id="1132694"/>
    <lineage>
        <taxon>Bacteria</taxon>
        <taxon>Pseudomonadati</taxon>
        <taxon>Pseudomonadota</taxon>
        <taxon>Gammaproteobacteria</taxon>
        <taxon>Lysobacterales</taxon>
        <taxon>Lysobacteraceae</taxon>
        <taxon>Luteimonas</taxon>
    </lineage>
</organism>
<keyword evidence="4" id="KW-1185">Reference proteome</keyword>
<dbReference type="InterPro" id="IPR003675">
    <property type="entry name" value="Rce1/LyrA-like_dom"/>
</dbReference>
<proteinExistence type="predicted"/>
<feature type="transmembrane region" description="Helical" evidence="1">
    <location>
        <begin position="145"/>
        <end position="168"/>
    </location>
</feature>
<feature type="transmembrane region" description="Helical" evidence="1">
    <location>
        <begin position="241"/>
        <end position="261"/>
    </location>
</feature>
<keyword evidence="1" id="KW-1133">Transmembrane helix</keyword>
<comment type="caution">
    <text evidence="3">The sequence shown here is derived from an EMBL/GenBank/DDBJ whole genome shotgun (WGS) entry which is preliminary data.</text>
</comment>
<sequence>MTTDVATSPSTSASPCPGGPVHAMHAWIALPVIVVFLWLDHFHLDLFRQVAGGWTGTGRTLALAALGYLPHWLVVVGVAALLAGPRRAAWALGLHRPPVRGFVLALVLTLPMLAALAWHAPLTITVDTPHALLRQAVLPGFGEELLYRGFLFGLLFRFAGWGFLPAALGAALLFGGAHLYQGGDAAEAAGIFALTALGSLWFAWLYVEWENDLWVPVAFHVLMNAWWLLFPAADNALGPGWFVAIRLLVLALSIGVTVIMARRRGGLRIRGRDWLWGGERLRA</sequence>
<reference evidence="3 4" key="1">
    <citation type="submission" date="2019-08" db="EMBL/GenBank/DDBJ databases">
        <title>Luteimonas viscosus sp. nov., isolated from soil of a sunflower field.</title>
        <authorList>
            <person name="Jianli Z."/>
            <person name="Ying Z."/>
        </authorList>
    </citation>
    <scope>NUCLEOTIDE SEQUENCE [LARGE SCALE GENOMIC DNA]</scope>
    <source>
        <strain evidence="3 4">XBU10</strain>
    </source>
</reference>
<feature type="transmembrane region" description="Helical" evidence="1">
    <location>
        <begin position="213"/>
        <end position="229"/>
    </location>
</feature>
<dbReference type="GO" id="GO:0008237">
    <property type="term" value="F:metallopeptidase activity"/>
    <property type="evidence" value="ECO:0007669"/>
    <property type="project" value="UniProtKB-KW"/>
</dbReference>
<evidence type="ECO:0000313" key="4">
    <source>
        <dbReference type="Proteomes" id="UP000324973"/>
    </source>
</evidence>
<dbReference type="OrthoDB" id="5996852at2"/>
<protein>
    <submittedName>
        <fullName evidence="3">CPBP family intramembrane metalloprotease</fullName>
    </submittedName>
</protein>
<keyword evidence="1" id="KW-0812">Transmembrane</keyword>
<gene>
    <name evidence="3" type="ORF">FZO89_10295</name>
</gene>
<accession>A0A5D4XRP4</accession>
<name>A0A5D4XRP4_9GAMM</name>
<dbReference type="AlphaFoldDB" id="A0A5D4XRP4"/>
<keyword evidence="3" id="KW-0645">Protease</keyword>
<dbReference type="Pfam" id="PF02517">
    <property type="entry name" value="Rce1-like"/>
    <property type="match status" value="1"/>
</dbReference>
<evidence type="ECO:0000256" key="1">
    <source>
        <dbReference type="SAM" id="Phobius"/>
    </source>
</evidence>
<keyword evidence="1" id="KW-0472">Membrane</keyword>
<keyword evidence="3" id="KW-0482">Metalloprotease</keyword>
<dbReference type="Proteomes" id="UP000324973">
    <property type="component" value="Unassembled WGS sequence"/>
</dbReference>
<dbReference type="GO" id="GO:0080120">
    <property type="term" value="P:CAAX-box protein maturation"/>
    <property type="evidence" value="ECO:0007669"/>
    <property type="project" value="UniProtKB-ARBA"/>
</dbReference>